<proteinExistence type="predicted"/>
<feature type="region of interest" description="Disordered" evidence="1">
    <location>
        <begin position="1"/>
        <end position="63"/>
    </location>
</feature>
<dbReference type="Proteomes" id="UP000653454">
    <property type="component" value="Unassembled WGS sequence"/>
</dbReference>
<name>A0A8S4EYC2_PLUXY</name>
<dbReference type="AlphaFoldDB" id="A0A8S4EYC2"/>
<organism evidence="2 3">
    <name type="scientific">Plutella xylostella</name>
    <name type="common">Diamondback moth</name>
    <name type="synonym">Plutella maculipennis</name>
    <dbReference type="NCBI Taxonomy" id="51655"/>
    <lineage>
        <taxon>Eukaryota</taxon>
        <taxon>Metazoa</taxon>
        <taxon>Ecdysozoa</taxon>
        <taxon>Arthropoda</taxon>
        <taxon>Hexapoda</taxon>
        <taxon>Insecta</taxon>
        <taxon>Pterygota</taxon>
        <taxon>Neoptera</taxon>
        <taxon>Endopterygota</taxon>
        <taxon>Lepidoptera</taxon>
        <taxon>Glossata</taxon>
        <taxon>Ditrysia</taxon>
        <taxon>Yponomeutoidea</taxon>
        <taxon>Plutellidae</taxon>
        <taxon>Plutella</taxon>
    </lineage>
</organism>
<feature type="compositionally biased region" description="Gly residues" evidence="1">
    <location>
        <begin position="43"/>
        <end position="55"/>
    </location>
</feature>
<keyword evidence="3" id="KW-1185">Reference proteome</keyword>
<evidence type="ECO:0000256" key="1">
    <source>
        <dbReference type="SAM" id="MobiDB-lite"/>
    </source>
</evidence>
<evidence type="ECO:0000313" key="3">
    <source>
        <dbReference type="Proteomes" id="UP000653454"/>
    </source>
</evidence>
<reference evidence="2" key="1">
    <citation type="submission" date="2020-11" db="EMBL/GenBank/DDBJ databases">
        <authorList>
            <person name="Whiteford S."/>
        </authorList>
    </citation>
    <scope>NUCLEOTIDE SEQUENCE</scope>
</reference>
<evidence type="ECO:0000313" key="2">
    <source>
        <dbReference type="EMBL" id="CAG9120684.1"/>
    </source>
</evidence>
<dbReference type="EMBL" id="CAJHNJ030000024">
    <property type="protein sequence ID" value="CAG9120684.1"/>
    <property type="molecule type" value="Genomic_DNA"/>
</dbReference>
<sequence length="63" mass="6706">MLRADYGGYGGYEGGYSARSAPRGKVKGTEDQADQCDDFTAGYQGGKQRGGGGGRTNQRHQPY</sequence>
<comment type="caution">
    <text evidence="2">The sequence shown here is derived from an EMBL/GenBank/DDBJ whole genome shotgun (WGS) entry which is preliminary data.</text>
</comment>
<protein>
    <submittedName>
        <fullName evidence="2">(diamondback moth) hypothetical protein</fullName>
    </submittedName>
</protein>
<accession>A0A8S4EYC2</accession>
<gene>
    <name evidence="2" type="ORF">PLXY2_LOCUS7187</name>
</gene>